<accession>A0A6G0XQP4</accession>
<dbReference type="VEuPathDB" id="FungiDB:AeMF1_003829"/>
<evidence type="ECO:0000313" key="2">
    <source>
        <dbReference type="Proteomes" id="UP000481153"/>
    </source>
</evidence>
<keyword evidence="2" id="KW-1185">Reference proteome</keyword>
<dbReference type="AlphaFoldDB" id="A0A6G0XQP4"/>
<organism evidence="1 2">
    <name type="scientific">Aphanomyces euteiches</name>
    <dbReference type="NCBI Taxonomy" id="100861"/>
    <lineage>
        <taxon>Eukaryota</taxon>
        <taxon>Sar</taxon>
        <taxon>Stramenopiles</taxon>
        <taxon>Oomycota</taxon>
        <taxon>Saprolegniomycetes</taxon>
        <taxon>Saprolegniales</taxon>
        <taxon>Verrucalvaceae</taxon>
        <taxon>Aphanomyces</taxon>
    </lineage>
</organism>
<protein>
    <submittedName>
        <fullName evidence="1">Uncharacterized protein</fullName>
    </submittedName>
</protein>
<comment type="caution">
    <text evidence="1">The sequence shown here is derived from an EMBL/GenBank/DDBJ whole genome shotgun (WGS) entry which is preliminary data.</text>
</comment>
<name>A0A6G0XQP4_9STRA</name>
<reference evidence="1 2" key="1">
    <citation type="submission" date="2019-07" db="EMBL/GenBank/DDBJ databases">
        <title>Genomics analysis of Aphanomyces spp. identifies a new class of oomycete effector associated with host adaptation.</title>
        <authorList>
            <person name="Gaulin E."/>
        </authorList>
    </citation>
    <scope>NUCLEOTIDE SEQUENCE [LARGE SCALE GENOMIC DNA]</scope>
    <source>
        <strain evidence="1 2">ATCC 201684</strain>
    </source>
</reference>
<sequence length="359" mass="41348">MFHFRHYTHVSCFECQRRHCRNGLMSLYARLANGSIEKRNGIHIPQPARLVSGRIFVRAGYEKLLTFLQDKDCCLTLPSSRRSLKRRTPTLFTMLTSTSSAFIRTTKPLKTKRGWESMQTFVHWVLLVGDPTMVIVPERCSKSGSTTQNGDFLRLFDLEKIVEGPWFCIRQEILCVLENFKKVFLDTNSARQFVLMRILLYRNVAVGLKPSMTRLFYSDVLYEWEDDSAGFCQSLHSDVEAINGWFCLDGMNENTVKLQKWKRKYNELAASGQFSVQNFAEQSMCVLPYWHQNDPTQFGSEYCKMDESDIPTRFYSSGGSFREFLSDNTVNSVAAAISTISWSDDAERLLLNDGLVVQE</sequence>
<proteinExistence type="predicted"/>
<gene>
    <name evidence="1" type="ORF">Ae201684_002377</name>
</gene>
<evidence type="ECO:0000313" key="1">
    <source>
        <dbReference type="EMBL" id="KAF0742675.1"/>
    </source>
</evidence>
<dbReference type="Proteomes" id="UP000481153">
    <property type="component" value="Unassembled WGS sequence"/>
</dbReference>
<dbReference type="EMBL" id="VJMJ01000025">
    <property type="protein sequence ID" value="KAF0742675.1"/>
    <property type="molecule type" value="Genomic_DNA"/>
</dbReference>